<feature type="region of interest" description="Disordered" evidence="9">
    <location>
        <begin position="1"/>
        <end position="24"/>
    </location>
</feature>
<dbReference type="InterPro" id="IPR035906">
    <property type="entry name" value="MetI-like_sf"/>
</dbReference>
<dbReference type="OrthoDB" id="9807047at2"/>
<evidence type="ECO:0000256" key="8">
    <source>
        <dbReference type="RuleBase" id="RU363032"/>
    </source>
</evidence>
<evidence type="ECO:0000256" key="2">
    <source>
        <dbReference type="ARBA" id="ARBA00007069"/>
    </source>
</evidence>
<dbReference type="GO" id="GO:0055085">
    <property type="term" value="P:transmembrane transport"/>
    <property type="evidence" value="ECO:0007669"/>
    <property type="project" value="InterPro"/>
</dbReference>
<reference evidence="11 12" key="1">
    <citation type="submission" date="2016-10" db="EMBL/GenBank/DDBJ databases">
        <authorList>
            <person name="de Groot N.N."/>
        </authorList>
    </citation>
    <scope>NUCLEOTIDE SEQUENCE [LARGE SCALE GENOMIC DNA]</scope>
    <source>
        <strain evidence="11 12">CGMCC 1.11030</strain>
    </source>
</reference>
<evidence type="ECO:0000256" key="7">
    <source>
        <dbReference type="ARBA" id="ARBA00023136"/>
    </source>
</evidence>
<dbReference type="Gene3D" id="1.10.3720.10">
    <property type="entry name" value="MetI-like"/>
    <property type="match status" value="1"/>
</dbReference>
<dbReference type="PANTHER" id="PTHR42929:SF1">
    <property type="entry name" value="INNER MEMBRANE ABC TRANSPORTER PERMEASE PROTEIN YDCU-RELATED"/>
    <property type="match status" value="1"/>
</dbReference>
<organism evidence="11 12">
    <name type="scientific">Albimonas pacifica</name>
    <dbReference type="NCBI Taxonomy" id="1114924"/>
    <lineage>
        <taxon>Bacteria</taxon>
        <taxon>Pseudomonadati</taxon>
        <taxon>Pseudomonadota</taxon>
        <taxon>Alphaproteobacteria</taxon>
        <taxon>Rhodobacterales</taxon>
        <taxon>Paracoccaceae</taxon>
        <taxon>Albimonas</taxon>
    </lineage>
</organism>
<evidence type="ECO:0000256" key="1">
    <source>
        <dbReference type="ARBA" id="ARBA00004651"/>
    </source>
</evidence>
<name>A0A1I3DDI1_9RHOB</name>
<keyword evidence="4" id="KW-1003">Cell membrane</keyword>
<evidence type="ECO:0000256" key="9">
    <source>
        <dbReference type="SAM" id="MobiDB-lite"/>
    </source>
</evidence>
<feature type="transmembrane region" description="Helical" evidence="8">
    <location>
        <begin position="32"/>
        <end position="59"/>
    </location>
</feature>
<dbReference type="Proteomes" id="UP000199377">
    <property type="component" value="Unassembled WGS sequence"/>
</dbReference>
<protein>
    <submittedName>
        <fullName evidence="11">Spermidine/putrescine transport system permease protein</fullName>
    </submittedName>
</protein>
<dbReference type="STRING" id="1114924.SAMN05216258_102528"/>
<dbReference type="SUPFAM" id="SSF161098">
    <property type="entry name" value="MetI-like"/>
    <property type="match status" value="1"/>
</dbReference>
<keyword evidence="3 8" id="KW-0813">Transport</keyword>
<evidence type="ECO:0000259" key="10">
    <source>
        <dbReference type="PROSITE" id="PS50928"/>
    </source>
</evidence>
<keyword evidence="12" id="KW-1185">Reference proteome</keyword>
<evidence type="ECO:0000256" key="6">
    <source>
        <dbReference type="ARBA" id="ARBA00022989"/>
    </source>
</evidence>
<dbReference type="EMBL" id="FOQH01000002">
    <property type="protein sequence ID" value="SFH84822.1"/>
    <property type="molecule type" value="Genomic_DNA"/>
</dbReference>
<keyword evidence="5 8" id="KW-0812">Transmembrane</keyword>
<dbReference type="GO" id="GO:0005886">
    <property type="term" value="C:plasma membrane"/>
    <property type="evidence" value="ECO:0007669"/>
    <property type="project" value="UniProtKB-SubCell"/>
</dbReference>
<dbReference type="PANTHER" id="PTHR42929">
    <property type="entry name" value="INNER MEMBRANE ABC TRANSPORTER PERMEASE PROTEIN YDCU-RELATED-RELATED"/>
    <property type="match status" value="1"/>
</dbReference>
<comment type="similarity">
    <text evidence="2">Belongs to the binding-protein-dependent transport system permease family. CysTW subfamily.</text>
</comment>
<evidence type="ECO:0000313" key="11">
    <source>
        <dbReference type="EMBL" id="SFH84822.1"/>
    </source>
</evidence>
<evidence type="ECO:0000256" key="3">
    <source>
        <dbReference type="ARBA" id="ARBA00022448"/>
    </source>
</evidence>
<dbReference type="RefSeq" id="WP_092858657.1">
    <property type="nucleotide sequence ID" value="NZ_FOQH01000002.1"/>
</dbReference>
<dbReference type="InterPro" id="IPR000515">
    <property type="entry name" value="MetI-like"/>
</dbReference>
<keyword evidence="6 8" id="KW-1133">Transmembrane helix</keyword>
<feature type="transmembrane region" description="Helical" evidence="8">
    <location>
        <begin position="87"/>
        <end position="108"/>
    </location>
</feature>
<accession>A0A1I3DDI1</accession>
<dbReference type="PROSITE" id="PS50928">
    <property type="entry name" value="ABC_TM1"/>
    <property type="match status" value="1"/>
</dbReference>
<feature type="compositionally biased region" description="Low complexity" evidence="9">
    <location>
        <begin position="9"/>
        <end position="24"/>
    </location>
</feature>
<comment type="subcellular location">
    <subcellularLocation>
        <location evidence="1 8">Cell membrane</location>
        <topology evidence="1 8">Multi-pass membrane protein</topology>
    </subcellularLocation>
</comment>
<feature type="domain" description="ABC transmembrane type-1" evidence="10">
    <location>
        <begin position="87"/>
        <end position="292"/>
    </location>
</feature>
<keyword evidence="7 8" id="KW-0472">Membrane</keyword>
<feature type="transmembrane region" description="Helical" evidence="8">
    <location>
        <begin position="221"/>
        <end position="243"/>
    </location>
</feature>
<gene>
    <name evidence="11" type="ORF">SAMN05216258_102528</name>
</gene>
<feature type="transmembrane region" description="Helical" evidence="8">
    <location>
        <begin position="276"/>
        <end position="296"/>
    </location>
</feature>
<dbReference type="CDD" id="cd06261">
    <property type="entry name" value="TM_PBP2"/>
    <property type="match status" value="1"/>
</dbReference>
<dbReference type="Pfam" id="PF00528">
    <property type="entry name" value="BPD_transp_1"/>
    <property type="match status" value="1"/>
</dbReference>
<proteinExistence type="inferred from homology"/>
<evidence type="ECO:0000256" key="4">
    <source>
        <dbReference type="ARBA" id="ARBA00022475"/>
    </source>
</evidence>
<sequence>MTDLSETLPASAASARPSEAPARPAWRPSTGLLCALPMLLLLGLGFLAPLLIVAVYSFMPRGTFSLTSAPTFENYVDIVAQNFHISFLWSIWLALLTTVILMAVCWPLAVSIKKLSPSRALLLTVLIVAPLFVAENIRLQGWSLFLDRAGLLDGGLKATVGLSTGSLTANVPVVVFGMVYIYLPFMLFPMMLGLANVPPAALEAAQDLGASRWQQFRDIELPLAAPGLVIGALLVFVISLGAFSESKFLGKGVIVTVSEDIESAFTFGQNWPRGSALSVLVIVLAGAAAFFGLRRLDLDSMLGRK</sequence>
<evidence type="ECO:0000313" key="12">
    <source>
        <dbReference type="Proteomes" id="UP000199377"/>
    </source>
</evidence>
<evidence type="ECO:0000256" key="5">
    <source>
        <dbReference type="ARBA" id="ARBA00022692"/>
    </source>
</evidence>
<feature type="transmembrane region" description="Helical" evidence="8">
    <location>
        <begin position="120"/>
        <end position="139"/>
    </location>
</feature>
<dbReference type="AlphaFoldDB" id="A0A1I3DDI1"/>